<dbReference type="AlphaFoldDB" id="A0A0R1GZB7"/>
<dbReference type="PROSITE" id="PS00356">
    <property type="entry name" value="HTH_LACI_1"/>
    <property type="match status" value="1"/>
</dbReference>
<name>A0A0R1GZB7_9LACO</name>
<dbReference type="RefSeq" id="WP_054745563.1">
    <property type="nucleotide sequence ID" value="NZ_AZCV01000005.1"/>
</dbReference>
<dbReference type="SMART" id="SM00354">
    <property type="entry name" value="HTH_LACI"/>
    <property type="match status" value="1"/>
</dbReference>
<organism evidence="9 10">
    <name type="scientific">Amylolactobacillus amylotrophicus DSM 20534</name>
    <dbReference type="NCBI Taxonomy" id="1423722"/>
    <lineage>
        <taxon>Bacteria</taxon>
        <taxon>Bacillati</taxon>
        <taxon>Bacillota</taxon>
        <taxon>Bacilli</taxon>
        <taxon>Lactobacillales</taxon>
        <taxon>Lactobacillaceae</taxon>
        <taxon>Amylolactobacillus</taxon>
    </lineage>
</organism>
<evidence type="ECO:0000313" key="10">
    <source>
        <dbReference type="Proteomes" id="UP000050909"/>
    </source>
</evidence>
<dbReference type="PANTHER" id="PTHR30146">
    <property type="entry name" value="LACI-RELATED TRANSCRIPTIONAL REPRESSOR"/>
    <property type="match status" value="1"/>
</dbReference>
<comment type="function">
    <text evidence="7">Global transcriptional regulator of carbon catabolite repression (CCR) and carbon catabolite activation (CCA), which ensures optimal energy usage under diverse conditions.</text>
</comment>
<dbReference type="Pfam" id="PF00356">
    <property type="entry name" value="LacI"/>
    <property type="match status" value="1"/>
</dbReference>
<evidence type="ECO:0000313" key="9">
    <source>
        <dbReference type="EMBL" id="KRK37395.1"/>
    </source>
</evidence>
<dbReference type="Gene3D" id="3.40.50.2300">
    <property type="match status" value="2"/>
</dbReference>
<dbReference type="Gene3D" id="1.10.260.40">
    <property type="entry name" value="lambda repressor-like DNA-binding domains"/>
    <property type="match status" value="1"/>
</dbReference>
<evidence type="ECO:0000256" key="2">
    <source>
        <dbReference type="ARBA" id="ARBA00022491"/>
    </source>
</evidence>
<evidence type="ECO:0000256" key="6">
    <source>
        <dbReference type="ARBA" id="ARBA00023163"/>
    </source>
</evidence>
<dbReference type="SUPFAM" id="SSF47413">
    <property type="entry name" value="lambda repressor-like DNA-binding domains"/>
    <property type="match status" value="1"/>
</dbReference>
<dbReference type="PROSITE" id="PS50932">
    <property type="entry name" value="HTH_LACI_2"/>
    <property type="match status" value="1"/>
</dbReference>
<dbReference type="EMBL" id="AZCV01000005">
    <property type="protein sequence ID" value="KRK37395.1"/>
    <property type="molecule type" value="Genomic_DNA"/>
</dbReference>
<dbReference type="PATRIC" id="fig|1423722.3.peg.1298"/>
<dbReference type="NCBIfam" id="TIGR01481">
    <property type="entry name" value="ccpA"/>
    <property type="match status" value="1"/>
</dbReference>
<dbReference type="InterPro" id="IPR010982">
    <property type="entry name" value="Lambda_DNA-bd_dom_sf"/>
</dbReference>
<dbReference type="InterPro" id="IPR028082">
    <property type="entry name" value="Peripla_BP_I"/>
</dbReference>
<evidence type="ECO:0000256" key="5">
    <source>
        <dbReference type="ARBA" id="ARBA00023159"/>
    </source>
</evidence>
<dbReference type="GO" id="GO:0003700">
    <property type="term" value="F:DNA-binding transcription factor activity"/>
    <property type="evidence" value="ECO:0007669"/>
    <property type="project" value="TreeGrafter"/>
</dbReference>
<dbReference type="Pfam" id="PF13377">
    <property type="entry name" value="Peripla_BP_3"/>
    <property type="match status" value="1"/>
</dbReference>
<gene>
    <name evidence="9" type="ORF">FC62_GL001273</name>
</gene>
<evidence type="ECO:0000256" key="4">
    <source>
        <dbReference type="ARBA" id="ARBA00023125"/>
    </source>
</evidence>
<evidence type="ECO:0000259" key="8">
    <source>
        <dbReference type="PROSITE" id="PS50932"/>
    </source>
</evidence>
<keyword evidence="6 7" id="KW-0804">Transcription</keyword>
<dbReference type="SUPFAM" id="SSF53822">
    <property type="entry name" value="Periplasmic binding protein-like I"/>
    <property type="match status" value="1"/>
</dbReference>
<sequence length="333" mass="36684">MEKQEITIYDVAREAKVSMATVSRVVNGNKNVRDDTRQKVLAVIDRLNYQPNAVARGLASKRTTMIGLVVPELNNLYFSELSKGIDDIATMYKYNIIITSVDTSVNREEDVISALLSKQVDGVIYMTNELSTIARDAFTRTRTPVVLAGTVDAESKLPTVNIDYQASITEAVELLANNGRKKLALVVGKEDADINRSYRMKAFAEATTKLGLTDSADLIFPNNFGYEDGYDLYEKIKANNVDGMIVTRDVTAAGLMNAALDAGVDVPADLEIISANNTIISKIVRPSMTAIKQPLYDIGAVSMRMLTKLINNEELDEEHVTLPYSISKRNSTK</sequence>
<dbReference type="GO" id="GO:0000976">
    <property type="term" value="F:transcription cis-regulatory region binding"/>
    <property type="evidence" value="ECO:0007669"/>
    <property type="project" value="TreeGrafter"/>
</dbReference>
<accession>A0A0R1GZB7</accession>
<dbReference type="InterPro" id="IPR000843">
    <property type="entry name" value="HTH_LacI"/>
</dbReference>
<keyword evidence="5 7" id="KW-0010">Activator</keyword>
<evidence type="ECO:0000256" key="1">
    <source>
        <dbReference type="ARBA" id="ARBA00019435"/>
    </source>
</evidence>
<dbReference type="FunFam" id="1.10.260.40:FF:000002">
    <property type="entry name" value="HTH-type transcriptional repressor PurR"/>
    <property type="match status" value="1"/>
</dbReference>
<dbReference type="Proteomes" id="UP000050909">
    <property type="component" value="Unassembled WGS sequence"/>
</dbReference>
<proteinExistence type="predicted"/>
<dbReference type="CDD" id="cd01392">
    <property type="entry name" value="HTH_LacI"/>
    <property type="match status" value="1"/>
</dbReference>
<keyword evidence="2 7" id="KW-0678">Repressor</keyword>
<comment type="caution">
    <text evidence="9">The sequence shown here is derived from an EMBL/GenBank/DDBJ whole genome shotgun (WGS) entry which is preliminary data.</text>
</comment>
<dbReference type="PANTHER" id="PTHR30146:SF150">
    <property type="entry name" value="ARABINOSE METABOLISM TRANSCRIPTIONAL REPRESSOR"/>
    <property type="match status" value="1"/>
</dbReference>
<dbReference type="PRINTS" id="PR00036">
    <property type="entry name" value="HTHLACI"/>
</dbReference>
<dbReference type="InterPro" id="IPR046335">
    <property type="entry name" value="LacI/GalR-like_sensor"/>
</dbReference>
<dbReference type="InterPro" id="IPR006377">
    <property type="entry name" value="CcpA"/>
</dbReference>
<keyword evidence="4 7" id="KW-0238">DNA-binding</keyword>
<keyword evidence="10" id="KW-1185">Reference proteome</keyword>
<evidence type="ECO:0000256" key="3">
    <source>
        <dbReference type="ARBA" id="ARBA00023015"/>
    </source>
</evidence>
<protein>
    <recommendedName>
        <fullName evidence="1 7">Catabolite control protein A</fullName>
    </recommendedName>
</protein>
<keyword evidence="3 7" id="KW-0805">Transcription regulation</keyword>
<reference evidence="9 10" key="1">
    <citation type="journal article" date="2015" name="Genome Announc.">
        <title>Expanding the biotechnology potential of lactobacilli through comparative genomics of 213 strains and associated genera.</title>
        <authorList>
            <person name="Sun Z."/>
            <person name="Harris H.M."/>
            <person name="McCann A."/>
            <person name="Guo C."/>
            <person name="Argimon S."/>
            <person name="Zhang W."/>
            <person name="Yang X."/>
            <person name="Jeffery I.B."/>
            <person name="Cooney J.C."/>
            <person name="Kagawa T.F."/>
            <person name="Liu W."/>
            <person name="Song Y."/>
            <person name="Salvetti E."/>
            <person name="Wrobel A."/>
            <person name="Rasinkangas P."/>
            <person name="Parkhill J."/>
            <person name="Rea M.C."/>
            <person name="O'Sullivan O."/>
            <person name="Ritari J."/>
            <person name="Douillard F.P."/>
            <person name="Paul Ross R."/>
            <person name="Yang R."/>
            <person name="Briner A.E."/>
            <person name="Felis G.E."/>
            <person name="de Vos W.M."/>
            <person name="Barrangou R."/>
            <person name="Klaenhammer T.R."/>
            <person name="Caufield P.W."/>
            <person name="Cui Y."/>
            <person name="Zhang H."/>
            <person name="O'Toole P.W."/>
        </authorList>
    </citation>
    <scope>NUCLEOTIDE SEQUENCE [LARGE SCALE GENOMIC DNA]</scope>
    <source>
        <strain evidence="9 10">DSM 20534</strain>
    </source>
</reference>
<evidence type="ECO:0000256" key="7">
    <source>
        <dbReference type="RuleBase" id="RU368079"/>
    </source>
</evidence>
<feature type="domain" description="HTH lacI-type" evidence="8">
    <location>
        <begin position="6"/>
        <end position="60"/>
    </location>
</feature>